<gene>
    <name evidence="2" type="ORF">B0H17DRAFT_847091</name>
</gene>
<dbReference type="Proteomes" id="UP001221757">
    <property type="component" value="Unassembled WGS sequence"/>
</dbReference>
<evidence type="ECO:0000313" key="2">
    <source>
        <dbReference type="EMBL" id="KAJ7688716.1"/>
    </source>
</evidence>
<feature type="non-terminal residue" evidence="2">
    <location>
        <position position="177"/>
    </location>
</feature>
<evidence type="ECO:0000313" key="3">
    <source>
        <dbReference type="Proteomes" id="UP001221757"/>
    </source>
</evidence>
<dbReference type="EMBL" id="JARKIE010000077">
    <property type="protein sequence ID" value="KAJ7688716.1"/>
    <property type="molecule type" value="Genomic_DNA"/>
</dbReference>
<dbReference type="Pfam" id="PF18802">
    <property type="entry name" value="CxC1"/>
    <property type="match status" value="1"/>
</dbReference>
<organism evidence="2 3">
    <name type="scientific">Mycena rosella</name>
    <name type="common">Pink bonnet</name>
    <name type="synonym">Agaricus rosellus</name>
    <dbReference type="NCBI Taxonomy" id="1033263"/>
    <lineage>
        <taxon>Eukaryota</taxon>
        <taxon>Fungi</taxon>
        <taxon>Dikarya</taxon>
        <taxon>Basidiomycota</taxon>
        <taxon>Agaricomycotina</taxon>
        <taxon>Agaricomycetes</taxon>
        <taxon>Agaricomycetidae</taxon>
        <taxon>Agaricales</taxon>
        <taxon>Marasmiineae</taxon>
        <taxon>Mycenaceae</taxon>
        <taxon>Mycena</taxon>
    </lineage>
</organism>
<feature type="domain" description="CxC1-like cysteine cluster associated with KDZ transposases" evidence="1">
    <location>
        <begin position="72"/>
        <end position="131"/>
    </location>
</feature>
<reference evidence="2" key="1">
    <citation type="submission" date="2023-03" db="EMBL/GenBank/DDBJ databases">
        <title>Massive genome expansion in bonnet fungi (Mycena s.s.) driven by repeated elements and novel gene families across ecological guilds.</title>
        <authorList>
            <consortium name="Lawrence Berkeley National Laboratory"/>
            <person name="Harder C.B."/>
            <person name="Miyauchi S."/>
            <person name="Viragh M."/>
            <person name="Kuo A."/>
            <person name="Thoen E."/>
            <person name="Andreopoulos B."/>
            <person name="Lu D."/>
            <person name="Skrede I."/>
            <person name="Drula E."/>
            <person name="Henrissat B."/>
            <person name="Morin E."/>
            <person name="Kohler A."/>
            <person name="Barry K."/>
            <person name="LaButti K."/>
            <person name="Morin E."/>
            <person name="Salamov A."/>
            <person name="Lipzen A."/>
            <person name="Mereny Z."/>
            <person name="Hegedus B."/>
            <person name="Baldrian P."/>
            <person name="Stursova M."/>
            <person name="Weitz H."/>
            <person name="Taylor A."/>
            <person name="Grigoriev I.V."/>
            <person name="Nagy L.G."/>
            <person name="Martin F."/>
            <person name="Kauserud H."/>
        </authorList>
    </citation>
    <scope>NUCLEOTIDE SEQUENCE</scope>
    <source>
        <strain evidence="2">CBHHK067</strain>
    </source>
</reference>
<dbReference type="AlphaFoldDB" id="A0AAD7DDG5"/>
<comment type="caution">
    <text evidence="2">The sequence shown here is derived from an EMBL/GenBank/DDBJ whole genome shotgun (WGS) entry which is preliminary data.</text>
</comment>
<feature type="non-terminal residue" evidence="2">
    <location>
        <position position="1"/>
    </location>
</feature>
<keyword evidence="3" id="KW-1185">Reference proteome</keyword>
<accession>A0AAD7DDG5</accession>
<sequence>KRSNQWRRWQQDVIPPLIPHFVGLLHLTKSLRLSDTLQLPIQTACTGLVPCSVTKRKIAILRFSCKSLPVEDIELEICECTSAAMQLMQYGAFPCAPFHPSLAVDLRMLEFTMNLFIQIAPNNTAFSLTLERCIASMGFQLDHQNSLQRRFGNCLMWYIHLCNQTKEHYSIKLEEAR</sequence>
<proteinExistence type="predicted"/>
<protein>
    <recommendedName>
        <fullName evidence="1">CxC1-like cysteine cluster associated with KDZ transposases domain-containing protein</fullName>
    </recommendedName>
</protein>
<dbReference type="InterPro" id="IPR041320">
    <property type="entry name" value="CxC1"/>
</dbReference>
<evidence type="ECO:0000259" key="1">
    <source>
        <dbReference type="Pfam" id="PF18802"/>
    </source>
</evidence>
<name>A0AAD7DDG5_MYCRO</name>